<dbReference type="AlphaFoldDB" id="A0A0G1NN80"/>
<protein>
    <submittedName>
        <fullName evidence="1">Uncharacterized protein</fullName>
    </submittedName>
</protein>
<accession>A0A0G1NN80</accession>
<name>A0A0G1NN80_9BACT</name>
<comment type="caution">
    <text evidence="1">The sequence shown here is derived from an EMBL/GenBank/DDBJ whole genome shotgun (WGS) entry which is preliminary data.</text>
</comment>
<proteinExistence type="predicted"/>
<evidence type="ECO:0000313" key="1">
    <source>
        <dbReference type="EMBL" id="KKU21901.1"/>
    </source>
</evidence>
<evidence type="ECO:0000313" key="2">
    <source>
        <dbReference type="Proteomes" id="UP000034107"/>
    </source>
</evidence>
<sequence length="80" mass="8596">MTLLKRHRLGGWGIVNTPDDLGKEIEASLATGADHVRLLIDHSISYGVLEQLKQLVPGTQEIGFKGGYVSVVVCPTGLPE</sequence>
<reference evidence="1 2" key="1">
    <citation type="journal article" date="2015" name="Nature">
        <title>rRNA introns, odd ribosomes, and small enigmatic genomes across a large radiation of phyla.</title>
        <authorList>
            <person name="Brown C.T."/>
            <person name="Hug L.A."/>
            <person name="Thomas B.C."/>
            <person name="Sharon I."/>
            <person name="Castelle C.J."/>
            <person name="Singh A."/>
            <person name="Wilkins M.J."/>
            <person name="Williams K.H."/>
            <person name="Banfield J.F."/>
        </authorList>
    </citation>
    <scope>NUCLEOTIDE SEQUENCE [LARGE SCALE GENOMIC DNA]</scope>
</reference>
<organism evidence="1 2">
    <name type="scientific">Candidatus Nomurabacteria bacterium GW2011_GWA1_46_11</name>
    <dbReference type="NCBI Taxonomy" id="1618732"/>
    <lineage>
        <taxon>Bacteria</taxon>
        <taxon>Candidatus Nomuraibacteriota</taxon>
    </lineage>
</organism>
<gene>
    <name evidence="1" type="ORF">UX31_C0010G0032</name>
</gene>
<dbReference type="Proteomes" id="UP000034107">
    <property type="component" value="Unassembled WGS sequence"/>
</dbReference>
<dbReference type="EMBL" id="LCLS01000010">
    <property type="protein sequence ID" value="KKU21901.1"/>
    <property type="molecule type" value="Genomic_DNA"/>
</dbReference>